<dbReference type="AlphaFoldDB" id="A0A0E9T4L0"/>
<name>A0A0E9T4L0_ANGAN</name>
<reference evidence="1" key="1">
    <citation type="submission" date="2014-11" db="EMBL/GenBank/DDBJ databases">
        <authorList>
            <person name="Amaro Gonzalez C."/>
        </authorList>
    </citation>
    <scope>NUCLEOTIDE SEQUENCE</scope>
</reference>
<organism evidence="1">
    <name type="scientific">Anguilla anguilla</name>
    <name type="common">European freshwater eel</name>
    <name type="synonym">Muraena anguilla</name>
    <dbReference type="NCBI Taxonomy" id="7936"/>
    <lineage>
        <taxon>Eukaryota</taxon>
        <taxon>Metazoa</taxon>
        <taxon>Chordata</taxon>
        <taxon>Craniata</taxon>
        <taxon>Vertebrata</taxon>
        <taxon>Euteleostomi</taxon>
        <taxon>Actinopterygii</taxon>
        <taxon>Neopterygii</taxon>
        <taxon>Teleostei</taxon>
        <taxon>Anguilliformes</taxon>
        <taxon>Anguillidae</taxon>
        <taxon>Anguilla</taxon>
    </lineage>
</organism>
<evidence type="ECO:0000313" key="1">
    <source>
        <dbReference type="EMBL" id="JAH47905.1"/>
    </source>
</evidence>
<sequence>MHGPRSIGCCRATKTWFSVLTT</sequence>
<proteinExistence type="predicted"/>
<reference evidence="1" key="2">
    <citation type="journal article" date="2015" name="Fish Shellfish Immunol.">
        <title>Early steps in the European eel (Anguilla anguilla)-Vibrio vulnificus interaction in the gills: Role of the RtxA13 toxin.</title>
        <authorList>
            <person name="Callol A."/>
            <person name="Pajuelo D."/>
            <person name="Ebbesson L."/>
            <person name="Teles M."/>
            <person name="MacKenzie S."/>
            <person name="Amaro C."/>
        </authorList>
    </citation>
    <scope>NUCLEOTIDE SEQUENCE</scope>
</reference>
<dbReference type="EMBL" id="GBXM01060672">
    <property type="protein sequence ID" value="JAH47905.1"/>
    <property type="molecule type" value="Transcribed_RNA"/>
</dbReference>
<protein>
    <submittedName>
        <fullName evidence="1">Uncharacterized protein</fullName>
    </submittedName>
</protein>
<accession>A0A0E9T4L0</accession>